<dbReference type="Proteomes" id="UP000824988">
    <property type="component" value="Chromosome"/>
</dbReference>
<evidence type="ECO:0000313" key="2">
    <source>
        <dbReference type="Proteomes" id="UP000824988"/>
    </source>
</evidence>
<gene>
    <name evidence="1" type="ORF">MoryE10_00590</name>
</gene>
<dbReference type="EMBL" id="AP019782">
    <property type="protein sequence ID" value="BBL69453.1"/>
    <property type="molecule type" value="Genomic_DNA"/>
</dbReference>
<reference evidence="1" key="1">
    <citation type="submission" date="2019-06" db="EMBL/GenBank/DDBJ databases">
        <title>Complete genome sequence of Methylogaea oryzae strain JCM16910.</title>
        <authorList>
            <person name="Asakawa S."/>
        </authorList>
    </citation>
    <scope>NUCLEOTIDE SEQUENCE</scope>
    <source>
        <strain evidence="1">E10</strain>
    </source>
</reference>
<sequence>MQPVKPTANAQSAAPARSLDEVGAGKALGGMESIALGELGCRRAGGESARGGGTVACAMRSINAGVSRLPGGWSRSNARPFVLARFRYRQTGDEHAVKHRH</sequence>
<keyword evidence="2" id="KW-1185">Reference proteome</keyword>
<proteinExistence type="predicted"/>
<organism evidence="1 2">
    <name type="scientific">Methylogaea oryzae</name>
    <dbReference type="NCBI Taxonomy" id="1295382"/>
    <lineage>
        <taxon>Bacteria</taxon>
        <taxon>Pseudomonadati</taxon>
        <taxon>Pseudomonadota</taxon>
        <taxon>Gammaproteobacteria</taxon>
        <taxon>Methylococcales</taxon>
        <taxon>Methylococcaceae</taxon>
        <taxon>Methylogaea</taxon>
    </lineage>
</organism>
<evidence type="ECO:0000313" key="1">
    <source>
        <dbReference type="EMBL" id="BBL69453.1"/>
    </source>
</evidence>
<dbReference type="KEGG" id="moz:MoryE10_00590"/>
<name>A0A8D4VKF5_9GAMM</name>
<protein>
    <submittedName>
        <fullName evidence="1">Uncharacterized protein</fullName>
    </submittedName>
</protein>
<accession>A0A8D4VKF5</accession>
<dbReference type="AlphaFoldDB" id="A0A8D4VKF5"/>